<comment type="caution">
    <text evidence="4">The sequence shown here is derived from an EMBL/GenBank/DDBJ whole genome shotgun (WGS) entry which is preliminary data.</text>
</comment>
<feature type="domain" description="4Fe-4S ferredoxin-type" evidence="3">
    <location>
        <begin position="310"/>
        <end position="341"/>
    </location>
</feature>
<dbReference type="EMBL" id="MU826826">
    <property type="protein sequence ID" value="KAJ7375406.1"/>
    <property type="molecule type" value="Genomic_DNA"/>
</dbReference>
<organism evidence="4 5">
    <name type="scientific">Desmophyllum pertusum</name>
    <dbReference type="NCBI Taxonomy" id="174260"/>
    <lineage>
        <taxon>Eukaryota</taxon>
        <taxon>Metazoa</taxon>
        <taxon>Cnidaria</taxon>
        <taxon>Anthozoa</taxon>
        <taxon>Hexacorallia</taxon>
        <taxon>Scleractinia</taxon>
        <taxon>Caryophylliina</taxon>
        <taxon>Caryophylliidae</taxon>
        <taxon>Desmophyllum</taxon>
    </lineage>
</organism>
<feature type="compositionally biased region" description="Polar residues" evidence="1">
    <location>
        <begin position="199"/>
        <end position="221"/>
    </location>
</feature>
<feature type="chain" id="PRO_5040775995" description="4Fe-4S ferredoxin-type domain-containing protein" evidence="2">
    <location>
        <begin position="24"/>
        <end position="426"/>
    </location>
</feature>
<feature type="compositionally biased region" description="Acidic residues" evidence="1">
    <location>
        <begin position="352"/>
        <end position="361"/>
    </location>
</feature>
<evidence type="ECO:0000256" key="2">
    <source>
        <dbReference type="SAM" id="SignalP"/>
    </source>
</evidence>
<dbReference type="OrthoDB" id="5979607at2759"/>
<evidence type="ECO:0000313" key="5">
    <source>
        <dbReference type="Proteomes" id="UP001163046"/>
    </source>
</evidence>
<feature type="compositionally biased region" description="Low complexity" evidence="1">
    <location>
        <begin position="381"/>
        <end position="390"/>
    </location>
</feature>
<evidence type="ECO:0000256" key="1">
    <source>
        <dbReference type="SAM" id="MobiDB-lite"/>
    </source>
</evidence>
<feature type="compositionally biased region" description="Basic and acidic residues" evidence="1">
    <location>
        <begin position="362"/>
        <end position="376"/>
    </location>
</feature>
<dbReference type="InterPro" id="IPR017896">
    <property type="entry name" value="4Fe4S_Fe-S-bd"/>
</dbReference>
<gene>
    <name evidence="4" type="ORF">OS493_002169</name>
</gene>
<sequence length="426" mass="46975">MTGLSHCLLVVLCCASFALNVFGDDSDFIDEKGKALKNFKVVPGTKRNKVDYHTVEQEAGRAVLKLLDAKIGKKVNDAAKEVTDFLNDAVGHHAEQRTANIQSDKQKEMSLLHLGAKKILLNKDEDSKPKKNKDGSFLVNFKIPYIVTPVDKKKPKPKKFHHKHAKKPHLKKYHHRVLHHRHHHHHHHHAHALDASKPPVSTQHAIPQTSAPQAQSPSPNYNAIDLSFNGYNWTYNYSNDTSSDMVPCQGNCMEPCTQQCSLSQDCCCCDPNLMAQTQAAAAAPAYPPMSPAAPAAPMAPMVQPEYQAPPPPAIQPSQCPTGCLKRCFTYCPEACCGMGKRDEVTKNVGSGNEEDTADQVESEQKDEGSGNENADKEETEQSQVEQQSTENNEKAEDNSEKTEEQTTNDTSQEGSSESSDNVENDD</sequence>
<proteinExistence type="predicted"/>
<evidence type="ECO:0000259" key="3">
    <source>
        <dbReference type="PROSITE" id="PS51379"/>
    </source>
</evidence>
<dbReference type="Proteomes" id="UP001163046">
    <property type="component" value="Unassembled WGS sequence"/>
</dbReference>
<keyword evidence="5" id="KW-1185">Reference proteome</keyword>
<reference evidence="4" key="1">
    <citation type="submission" date="2023-01" db="EMBL/GenBank/DDBJ databases">
        <title>Genome assembly of the deep-sea coral Lophelia pertusa.</title>
        <authorList>
            <person name="Herrera S."/>
            <person name="Cordes E."/>
        </authorList>
    </citation>
    <scope>NUCLEOTIDE SEQUENCE</scope>
    <source>
        <strain evidence="4">USNM1676648</strain>
        <tissue evidence="4">Polyp</tissue>
    </source>
</reference>
<protein>
    <recommendedName>
        <fullName evidence="3">4Fe-4S ferredoxin-type domain-containing protein</fullName>
    </recommendedName>
</protein>
<dbReference type="AlphaFoldDB" id="A0A9W9Z543"/>
<feature type="compositionally biased region" description="Polar residues" evidence="1">
    <location>
        <begin position="405"/>
        <end position="414"/>
    </location>
</feature>
<accession>A0A9W9Z543</accession>
<feature type="region of interest" description="Disordered" evidence="1">
    <location>
        <begin position="152"/>
        <end position="221"/>
    </location>
</feature>
<evidence type="ECO:0000313" key="4">
    <source>
        <dbReference type="EMBL" id="KAJ7375406.1"/>
    </source>
</evidence>
<feature type="compositionally biased region" description="Basic and acidic residues" evidence="1">
    <location>
        <begin position="391"/>
        <end position="404"/>
    </location>
</feature>
<feature type="region of interest" description="Disordered" evidence="1">
    <location>
        <begin position="347"/>
        <end position="426"/>
    </location>
</feature>
<keyword evidence="2" id="KW-0732">Signal</keyword>
<name>A0A9W9Z543_9CNID</name>
<feature type="compositionally biased region" description="Basic residues" evidence="1">
    <location>
        <begin position="153"/>
        <end position="190"/>
    </location>
</feature>
<feature type="signal peptide" evidence="2">
    <location>
        <begin position="1"/>
        <end position="23"/>
    </location>
</feature>
<dbReference type="PROSITE" id="PS51379">
    <property type="entry name" value="4FE4S_FER_2"/>
    <property type="match status" value="1"/>
</dbReference>